<comment type="caution">
    <text evidence="5">The sequence shown here is derived from an EMBL/GenBank/DDBJ whole genome shotgun (WGS) entry which is preliminary data.</text>
</comment>
<keyword evidence="1" id="KW-0229">DNA integration</keyword>
<keyword evidence="2" id="KW-0233">DNA recombination</keyword>
<dbReference type="RefSeq" id="WP_267656014.1">
    <property type="nucleotide sequence ID" value="NZ_JAOVZR010000001.1"/>
</dbReference>
<evidence type="ECO:0000256" key="2">
    <source>
        <dbReference type="ARBA" id="ARBA00023172"/>
    </source>
</evidence>
<dbReference type="EMBL" id="JAOVZR010000001">
    <property type="protein sequence ID" value="MCY0150585.1"/>
    <property type="molecule type" value="Genomic_DNA"/>
</dbReference>
<dbReference type="CDD" id="cd00796">
    <property type="entry name" value="INT_Rci_Hp1_C"/>
    <property type="match status" value="1"/>
</dbReference>
<evidence type="ECO:0000259" key="3">
    <source>
        <dbReference type="PROSITE" id="PS51898"/>
    </source>
</evidence>
<dbReference type="InterPro" id="IPR050090">
    <property type="entry name" value="Tyrosine_recombinase_XerCD"/>
</dbReference>
<dbReference type="InterPro" id="IPR011010">
    <property type="entry name" value="DNA_brk_join_enz"/>
</dbReference>
<dbReference type="InterPro" id="IPR002104">
    <property type="entry name" value="Integrase_catalytic"/>
</dbReference>
<evidence type="ECO:0000256" key="1">
    <source>
        <dbReference type="ARBA" id="ARBA00022908"/>
    </source>
</evidence>
<dbReference type="EMBL" id="JAOVZR010000004">
    <property type="protein sequence ID" value="MCY0150927.1"/>
    <property type="molecule type" value="Genomic_DNA"/>
</dbReference>
<dbReference type="InterPro" id="IPR013762">
    <property type="entry name" value="Integrase-like_cat_sf"/>
</dbReference>
<evidence type="ECO:0000313" key="5">
    <source>
        <dbReference type="EMBL" id="MCY0150927.1"/>
    </source>
</evidence>
<dbReference type="Pfam" id="PF00589">
    <property type="entry name" value="Phage_integrase"/>
    <property type="match status" value="1"/>
</dbReference>
<gene>
    <name evidence="4" type="ORF">OEG84_23495</name>
    <name evidence="5" type="ORF">OEG84_25305</name>
</gene>
<keyword evidence="6" id="KW-1185">Reference proteome</keyword>
<dbReference type="PANTHER" id="PTHR30349:SF88">
    <property type="entry name" value="BLL1584 PROTEIN"/>
    <property type="match status" value="1"/>
</dbReference>
<sequence>MRYYHAEYGLSVLPTITLPDKSLPRERWLTRSEVAALIRAARATDKCDHLVRLILIGVYTGTRLSAMLNLQWRANTVGGWIDMDAGIMHRKATGERVAHNKRKTPVRIPNRLMRFLRAWRAEDKGLPYVIHFRGEPIVKPHKAFRTIRATAGLGEDVTPHILRHTRGTWLAQAGVPSGQAAASLGMTEAEYERTYLHNDPSFQGAAADAY</sequence>
<evidence type="ECO:0000313" key="4">
    <source>
        <dbReference type="EMBL" id="MCY0150585.1"/>
    </source>
</evidence>
<accession>A0ABT3ZGJ1</accession>
<feature type="domain" description="Tyr recombinase" evidence="3">
    <location>
        <begin position="24"/>
        <end position="208"/>
    </location>
</feature>
<dbReference type="SUPFAM" id="SSF56349">
    <property type="entry name" value="DNA breaking-rejoining enzymes"/>
    <property type="match status" value="1"/>
</dbReference>
<evidence type="ECO:0000313" key="6">
    <source>
        <dbReference type="Proteomes" id="UP001073227"/>
    </source>
</evidence>
<dbReference type="PROSITE" id="PS51898">
    <property type="entry name" value="TYR_RECOMBINASE"/>
    <property type="match status" value="1"/>
</dbReference>
<dbReference type="Gene3D" id="1.10.443.10">
    <property type="entry name" value="Intergrase catalytic core"/>
    <property type="match status" value="1"/>
</dbReference>
<reference evidence="5" key="1">
    <citation type="submission" date="2022-10" db="EMBL/GenBank/DDBJ databases">
        <title>Hoeflea sp. G2-23, isolated from marine algae.</title>
        <authorList>
            <person name="Kristyanto S."/>
            <person name="Kim J.M."/>
            <person name="Jeon C.O."/>
        </authorList>
    </citation>
    <scope>NUCLEOTIDE SEQUENCE</scope>
    <source>
        <strain evidence="5">G2-23</strain>
    </source>
</reference>
<name>A0ABT3ZGJ1_9HYPH</name>
<protein>
    <submittedName>
        <fullName evidence="5">Site-specific integrase</fullName>
    </submittedName>
</protein>
<proteinExistence type="predicted"/>
<dbReference type="Proteomes" id="UP001073227">
    <property type="component" value="Unassembled WGS sequence"/>
</dbReference>
<organism evidence="5 6">
    <name type="scientific">Hoeflea algicola</name>
    <dbReference type="NCBI Taxonomy" id="2983763"/>
    <lineage>
        <taxon>Bacteria</taxon>
        <taxon>Pseudomonadati</taxon>
        <taxon>Pseudomonadota</taxon>
        <taxon>Alphaproteobacteria</taxon>
        <taxon>Hyphomicrobiales</taxon>
        <taxon>Rhizobiaceae</taxon>
        <taxon>Hoeflea</taxon>
    </lineage>
</organism>
<dbReference type="PANTHER" id="PTHR30349">
    <property type="entry name" value="PHAGE INTEGRASE-RELATED"/>
    <property type="match status" value="1"/>
</dbReference>